<feature type="transmembrane region" description="Helical" evidence="7">
    <location>
        <begin position="102"/>
        <end position="120"/>
    </location>
</feature>
<comment type="caution">
    <text evidence="9">The sequence shown here is derived from an EMBL/GenBank/DDBJ whole genome shotgun (WGS) entry which is preliminary data.</text>
</comment>
<dbReference type="Proteomes" id="UP000009328">
    <property type="component" value="Unassembled WGS sequence"/>
</dbReference>
<gene>
    <name evidence="9" type="ORF">BN7_2133</name>
</gene>
<dbReference type="FunFam" id="1.20.1250.20:FF:000065">
    <property type="entry name" value="Putative MFS pantothenate transporter"/>
    <property type="match status" value="1"/>
</dbReference>
<sequence length="515" mass="58490">MVMTSNKFVQWLRSLFVWYPKNYELFERKLLFKLDISILAYCCVATFAANLDSANISSAFVSGMKEDLNLYGNELNWLNIAYQMAVVTAQIPMVLLSSRARFAPYVVPSMQFAFGLLTILQSQVKNIHHLYLLRFLVGFFDGPNYVCVHYVLGKWYGTKGFRGNKAELWSRTSVFFASTSLGRIVNSYLQVAAYKNLSGVYGYKGWQWLFIIDGIITIPVAIAGFIFFPGLPESPKPWWLSTEEYTLANKRRIRYKVEKADNITFQKVKTTFTDWKIYVFSLSYISMLIAWYPTLYFSLWLKAQNKYSVAQINIYPTVQNIINAVTSFLGTTSAAVISPWKPYILLNVAGNAIFTLIMTIYNVPVPAVFFAFYIAGLIGAGSPVLFSTINRVLRHDQEQKAIVMAFTMSSAMFVYTWAPLGLFPTAEKEGDREAPRWKIGYPAALAFSLLMGILFILSDFLEARDKAKLGSTVKAEDDVVTDDEYSEEEEYRENSSLDLPVEVIEIVEDPKGKTS</sequence>
<feature type="transmembrane region" description="Helical" evidence="7">
    <location>
        <begin position="206"/>
        <end position="228"/>
    </location>
</feature>
<dbReference type="Pfam" id="PF07690">
    <property type="entry name" value="MFS_1"/>
    <property type="match status" value="1"/>
</dbReference>
<dbReference type="GO" id="GO:0022857">
    <property type="term" value="F:transmembrane transporter activity"/>
    <property type="evidence" value="ECO:0007669"/>
    <property type="project" value="InterPro"/>
</dbReference>
<feature type="transmembrane region" description="Helical" evidence="7">
    <location>
        <begin position="321"/>
        <end position="337"/>
    </location>
</feature>
<evidence type="ECO:0000256" key="5">
    <source>
        <dbReference type="ARBA" id="ARBA00023136"/>
    </source>
</evidence>
<dbReference type="EMBL" id="CAIF01000049">
    <property type="protein sequence ID" value="CCH42589.1"/>
    <property type="molecule type" value="Genomic_DNA"/>
</dbReference>
<dbReference type="eggNOG" id="KOG2533">
    <property type="taxonomic scope" value="Eukaryota"/>
</dbReference>
<accession>K0KMI9</accession>
<proteinExistence type="inferred from homology"/>
<dbReference type="PROSITE" id="PS50850">
    <property type="entry name" value="MFS"/>
    <property type="match status" value="1"/>
</dbReference>
<dbReference type="STRING" id="1206466.K0KMI9"/>
<feature type="transmembrane region" description="Helical" evidence="7">
    <location>
        <begin position="277"/>
        <end position="301"/>
    </location>
</feature>
<dbReference type="AlphaFoldDB" id="K0KMI9"/>
<evidence type="ECO:0000256" key="4">
    <source>
        <dbReference type="ARBA" id="ARBA00022989"/>
    </source>
</evidence>
<evidence type="ECO:0000313" key="9">
    <source>
        <dbReference type="EMBL" id="CCH42589.1"/>
    </source>
</evidence>
<evidence type="ECO:0000256" key="3">
    <source>
        <dbReference type="ARBA" id="ARBA00022692"/>
    </source>
</evidence>
<name>K0KMI9_WICCF</name>
<dbReference type="Gene3D" id="1.20.1250.20">
    <property type="entry name" value="MFS general substrate transporter like domains"/>
    <property type="match status" value="2"/>
</dbReference>
<evidence type="ECO:0000313" key="10">
    <source>
        <dbReference type="Proteomes" id="UP000009328"/>
    </source>
</evidence>
<feature type="transmembrane region" description="Helical" evidence="7">
    <location>
        <begin position="77"/>
        <end position="95"/>
    </location>
</feature>
<dbReference type="GO" id="GO:0016020">
    <property type="term" value="C:membrane"/>
    <property type="evidence" value="ECO:0007669"/>
    <property type="project" value="UniProtKB-SubCell"/>
</dbReference>
<feature type="domain" description="Major facilitator superfamily (MFS) profile" evidence="8">
    <location>
        <begin position="38"/>
        <end position="466"/>
    </location>
</feature>
<dbReference type="PANTHER" id="PTHR43791:SF28">
    <property type="entry name" value="MAJOR FACILITATOR SUPERFAMILY (MFS) PROFILE DOMAIN-CONTAINING PROTEIN"/>
    <property type="match status" value="1"/>
</dbReference>
<keyword evidence="10" id="KW-1185">Reference proteome</keyword>
<evidence type="ECO:0000256" key="6">
    <source>
        <dbReference type="ARBA" id="ARBA00037968"/>
    </source>
</evidence>
<dbReference type="PANTHER" id="PTHR43791">
    <property type="entry name" value="PERMEASE-RELATED"/>
    <property type="match status" value="1"/>
</dbReference>
<keyword evidence="4 7" id="KW-1133">Transmembrane helix</keyword>
<feature type="transmembrane region" description="Helical" evidence="7">
    <location>
        <begin position="30"/>
        <end position="49"/>
    </location>
</feature>
<feature type="transmembrane region" description="Helical" evidence="7">
    <location>
        <begin position="367"/>
        <end position="389"/>
    </location>
</feature>
<dbReference type="SUPFAM" id="SSF103473">
    <property type="entry name" value="MFS general substrate transporter"/>
    <property type="match status" value="1"/>
</dbReference>
<dbReference type="InterPro" id="IPR036259">
    <property type="entry name" value="MFS_trans_sf"/>
</dbReference>
<keyword evidence="5 7" id="KW-0472">Membrane</keyword>
<comment type="similarity">
    <text evidence="6">Belongs to the major facilitator superfamily. Allantoate permease family.</text>
</comment>
<evidence type="ECO:0000256" key="7">
    <source>
        <dbReference type="SAM" id="Phobius"/>
    </source>
</evidence>
<keyword evidence="2" id="KW-0813">Transport</keyword>
<feature type="transmembrane region" description="Helical" evidence="7">
    <location>
        <begin position="440"/>
        <end position="461"/>
    </location>
</feature>
<dbReference type="InterPro" id="IPR011701">
    <property type="entry name" value="MFS"/>
</dbReference>
<feature type="transmembrane region" description="Helical" evidence="7">
    <location>
        <begin position="132"/>
        <end position="152"/>
    </location>
</feature>
<reference evidence="9 10" key="1">
    <citation type="journal article" date="2012" name="Eukaryot. Cell">
        <title>Draft genome sequence of Wickerhamomyces ciferrii NRRL Y-1031 F-60-10.</title>
        <authorList>
            <person name="Schneider J."/>
            <person name="Andrea H."/>
            <person name="Blom J."/>
            <person name="Jaenicke S."/>
            <person name="Ruckert C."/>
            <person name="Schorsch C."/>
            <person name="Szczepanowski R."/>
            <person name="Farwick M."/>
            <person name="Goesmann A."/>
            <person name="Puhler A."/>
            <person name="Schaffer S."/>
            <person name="Tauch A."/>
            <person name="Kohler T."/>
            <person name="Brinkrolf K."/>
        </authorList>
    </citation>
    <scope>NUCLEOTIDE SEQUENCE [LARGE SCALE GENOMIC DNA]</scope>
    <source>
        <strain evidence="10">ATCC 14091 / BCRC 22168 / CBS 111 / JCM 3599 / NBRC 0793 / NRRL Y-1031 F-60-10</strain>
    </source>
</reference>
<feature type="transmembrane region" description="Helical" evidence="7">
    <location>
        <begin position="401"/>
        <end position="420"/>
    </location>
</feature>
<evidence type="ECO:0000259" key="8">
    <source>
        <dbReference type="PROSITE" id="PS50850"/>
    </source>
</evidence>
<evidence type="ECO:0000256" key="2">
    <source>
        <dbReference type="ARBA" id="ARBA00022448"/>
    </source>
</evidence>
<feature type="transmembrane region" description="Helical" evidence="7">
    <location>
        <begin position="173"/>
        <end position="194"/>
    </location>
</feature>
<comment type="subcellular location">
    <subcellularLocation>
        <location evidence="1">Membrane</location>
        <topology evidence="1">Multi-pass membrane protein</topology>
    </subcellularLocation>
</comment>
<keyword evidence="3 7" id="KW-0812">Transmembrane</keyword>
<dbReference type="HOGENOM" id="CLU_001265_4_2_1"/>
<dbReference type="InterPro" id="IPR020846">
    <property type="entry name" value="MFS_dom"/>
</dbReference>
<feature type="transmembrane region" description="Helical" evidence="7">
    <location>
        <begin position="344"/>
        <end position="361"/>
    </location>
</feature>
<evidence type="ECO:0000256" key="1">
    <source>
        <dbReference type="ARBA" id="ARBA00004141"/>
    </source>
</evidence>
<protein>
    <submittedName>
        <fullName evidence="9">Pantothenate transporter</fullName>
    </submittedName>
</protein>
<organism evidence="9 10">
    <name type="scientific">Wickerhamomyces ciferrii (strain ATCC 14091 / BCRC 22168 / CBS 111 / JCM 3599 / NBRC 0793 / NRRL Y-1031 F-60-10)</name>
    <name type="common">Yeast</name>
    <name type="synonym">Pichia ciferrii</name>
    <dbReference type="NCBI Taxonomy" id="1206466"/>
    <lineage>
        <taxon>Eukaryota</taxon>
        <taxon>Fungi</taxon>
        <taxon>Dikarya</taxon>
        <taxon>Ascomycota</taxon>
        <taxon>Saccharomycotina</taxon>
        <taxon>Saccharomycetes</taxon>
        <taxon>Phaffomycetales</taxon>
        <taxon>Wickerhamomycetaceae</taxon>
        <taxon>Wickerhamomyces</taxon>
    </lineage>
</organism>
<dbReference type="InParanoid" id="K0KMI9"/>